<dbReference type="Pfam" id="PF09924">
    <property type="entry name" value="LPG_synthase_C"/>
    <property type="match status" value="1"/>
</dbReference>
<evidence type="ECO:0000256" key="1">
    <source>
        <dbReference type="SAM" id="MobiDB-lite"/>
    </source>
</evidence>
<evidence type="ECO:0000313" key="4">
    <source>
        <dbReference type="Proteomes" id="UP001140091"/>
    </source>
</evidence>
<reference evidence="3" key="1">
    <citation type="submission" date="2022-06" db="EMBL/GenBank/DDBJ databases">
        <title>Genome Sequence of Candolleomyces eurysporus.</title>
        <authorList>
            <person name="Buettner E."/>
        </authorList>
    </citation>
    <scope>NUCLEOTIDE SEQUENCE</scope>
    <source>
        <strain evidence="3">VTCC 930004</strain>
    </source>
</reference>
<feature type="domain" description="Phosphatidylglycerol lysyltransferase C-terminal" evidence="2">
    <location>
        <begin position="55"/>
        <end position="263"/>
    </location>
</feature>
<feature type="region of interest" description="Disordered" evidence="1">
    <location>
        <begin position="264"/>
        <end position="347"/>
    </location>
</feature>
<protein>
    <recommendedName>
        <fullName evidence="2">Phosphatidylglycerol lysyltransferase C-terminal domain-containing protein</fullName>
    </recommendedName>
</protein>
<name>A0A9W8ITC0_9AGAR</name>
<evidence type="ECO:0000313" key="3">
    <source>
        <dbReference type="EMBL" id="KAJ2922931.1"/>
    </source>
</evidence>
<dbReference type="OrthoDB" id="372395at2759"/>
<proteinExistence type="predicted"/>
<feature type="compositionally biased region" description="Polar residues" evidence="1">
    <location>
        <begin position="278"/>
        <end position="324"/>
    </location>
</feature>
<dbReference type="EMBL" id="JANBPK010001473">
    <property type="protein sequence ID" value="KAJ2922931.1"/>
    <property type="molecule type" value="Genomic_DNA"/>
</dbReference>
<feature type="non-terminal residue" evidence="3">
    <location>
        <position position="431"/>
    </location>
</feature>
<keyword evidence="4" id="KW-1185">Reference proteome</keyword>
<dbReference type="AlphaFoldDB" id="A0A9W8ITC0"/>
<gene>
    <name evidence="3" type="ORF">H1R20_g14203</name>
</gene>
<sequence>MPTSTNDNFDKSTIADLVAKYGSSSTTAWLELERYKIWRPSVEIPESEFLPVQGYMTRNDWLFAWGNPLVSSPAALGPTARAFIQFAEEQGLHPVWACADSDLEEVLGSDDFGWSTVSCIYEDYVDPAHVIELTSPEAKGQEGVHVVKDLKKNLMRAEKYDVHVDEVKTGEWKDEERKSVEDGITAWKAGRSGIQIASTTLQPWLDEKHRRYWVARKDGKIVGILILTPVKSNTWQIKNAVSFPDAPKGTSEALIFTALEDLHGEENTGGAPTHLPTHITNGGQIPSLPTSPVSSTAEVSSLNVEPPSSNSASRAISPVSNSGLSGIPTPKRSSPPRGPGDSQSALEDENRVVLTFGISAAPGIEPKHNLGGWKVKALSKTYSKIASSAKLINRGEFRKKFDSAHEPMYVCYPPDGFGLDGVNTLFKLLKK</sequence>
<organism evidence="3 4">
    <name type="scientific">Candolleomyces eurysporus</name>
    <dbReference type="NCBI Taxonomy" id="2828524"/>
    <lineage>
        <taxon>Eukaryota</taxon>
        <taxon>Fungi</taxon>
        <taxon>Dikarya</taxon>
        <taxon>Basidiomycota</taxon>
        <taxon>Agaricomycotina</taxon>
        <taxon>Agaricomycetes</taxon>
        <taxon>Agaricomycetidae</taxon>
        <taxon>Agaricales</taxon>
        <taxon>Agaricineae</taxon>
        <taxon>Psathyrellaceae</taxon>
        <taxon>Candolleomyces</taxon>
    </lineage>
</organism>
<comment type="caution">
    <text evidence="3">The sequence shown here is derived from an EMBL/GenBank/DDBJ whole genome shotgun (WGS) entry which is preliminary data.</text>
</comment>
<evidence type="ECO:0000259" key="2">
    <source>
        <dbReference type="Pfam" id="PF09924"/>
    </source>
</evidence>
<accession>A0A9W8ITC0</accession>
<dbReference type="Proteomes" id="UP001140091">
    <property type="component" value="Unassembled WGS sequence"/>
</dbReference>
<dbReference type="InterPro" id="IPR024320">
    <property type="entry name" value="LPG_synthase_C"/>
</dbReference>